<dbReference type="InterPro" id="IPR034660">
    <property type="entry name" value="DinB/YfiT-like"/>
</dbReference>
<evidence type="ECO:0000313" key="4">
    <source>
        <dbReference type="EMBL" id="ERN55053.1"/>
    </source>
</evidence>
<dbReference type="EMBL" id="ATAE01000003">
    <property type="protein sequence ID" value="ERN55053.1"/>
    <property type="molecule type" value="Genomic_DNA"/>
</dbReference>
<proteinExistence type="inferred from homology"/>
<dbReference type="Pfam" id="PF05163">
    <property type="entry name" value="DinB"/>
    <property type="match status" value="1"/>
</dbReference>
<comment type="caution">
    <text evidence="4">The sequence shown here is derived from an EMBL/GenBank/DDBJ whole genome shotgun (WGS) entry which is preliminary data.</text>
</comment>
<dbReference type="InterPro" id="IPR007837">
    <property type="entry name" value="DinB"/>
</dbReference>
<evidence type="ECO:0000256" key="2">
    <source>
        <dbReference type="ARBA" id="ARBA00022723"/>
    </source>
</evidence>
<comment type="similarity">
    <text evidence="1">Belongs to the DinB family.</text>
</comment>
<name>U6STU8_9BACI</name>
<reference evidence="4 5" key="1">
    <citation type="journal article" date="2013" name="Genome Announc.">
        <title>Genome Sequence of the Extreme Obligate Alkaliphile Bacillus marmarensis Strain DSM 21297.</title>
        <authorList>
            <person name="Wernick D.G."/>
            <person name="Choi K.Y."/>
            <person name="Tat C.A."/>
            <person name="Lafontaine Rivera J.G."/>
            <person name="Liao J.C."/>
        </authorList>
    </citation>
    <scope>NUCLEOTIDE SEQUENCE [LARGE SCALE GENOMIC DNA]</scope>
    <source>
        <strain evidence="4 5">DSM 21297</strain>
    </source>
</reference>
<dbReference type="AlphaFoldDB" id="U6STU8"/>
<feature type="binding site" evidence="3">
    <location>
        <position position="134"/>
    </location>
    <ligand>
        <name>a divalent metal cation</name>
        <dbReference type="ChEBI" id="CHEBI:60240"/>
    </ligand>
</feature>
<gene>
    <name evidence="4" type="ORF">A33I_03695</name>
</gene>
<feature type="binding site" evidence="3">
    <location>
        <position position="52"/>
    </location>
    <ligand>
        <name>a divalent metal cation</name>
        <dbReference type="ChEBI" id="CHEBI:60240"/>
    </ligand>
</feature>
<dbReference type="PATRIC" id="fig|1188261.3.peg.146"/>
<dbReference type="SUPFAM" id="SSF109854">
    <property type="entry name" value="DinB/YfiT-like putative metalloenzymes"/>
    <property type="match status" value="1"/>
</dbReference>
<keyword evidence="2 3" id="KW-0479">Metal-binding</keyword>
<dbReference type="Proteomes" id="UP000017170">
    <property type="component" value="Unassembled WGS sequence"/>
</dbReference>
<dbReference type="GO" id="GO:0046872">
    <property type="term" value="F:metal ion binding"/>
    <property type="evidence" value="ECO:0007669"/>
    <property type="project" value="UniProtKB-KW"/>
</dbReference>
<dbReference type="Gene3D" id="1.20.120.450">
    <property type="entry name" value="dinb family like domain"/>
    <property type="match status" value="1"/>
</dbReference>
<evidence type="ECO:0008006" key="6">
    <source>
        <dbReference type="Google" id="ProtNLM"/>
    </source>
</evidence>
<evidence type="ECO:0000313" key="5">
    <source>
        <dbReference type="Proteomes" id="UP000017170"/>
    </source>
</evidence>
<dbReference type="RefSeq" id="WP_022626560.1">
    <property type="nucleotide sequence ID" value="NZ_ATAE01000003.1"/>
</dbReference>
<protein>
    <recommendedName>
        <fullName evidence="6">Damage-inducible protein DinB</fullName>
    </recommendedName>
</protein>
<sequence>MEQKNNLYSKSAFHQIEIVVNSILEMINTLKQEDLLIRPTQGKHSIGELLNHIALIPKADFLISEEADVIELTGFYQENVYYSIEELKLSLIQNYQSLKVSYESFSEQELLEESTSYWGVTYSRYEWLLEIAAHLYHHRGQLHAMLVHCCKQDPNVALFE</sequence>
<feature type="binding site" evidence="3">
    <location>
        <position position="138"/>
    </location>
    <ligand>
        <name>a divalent metal cation</name>
        <dbReference type="ChEBI" id="CHEBI:60240"/>
    </ligand>
</feature>
<accession>U6STU8</accession>
<evidence type="ECO:0000256" key="3">
    <source>
        <dbReference type="PIRSR" id="PIRSR607837-1"/>
    </source>
</evidence>
<evidence type="ECO:0000256" key="1">
    <source>
        <dbReference type="ARBA" id="ARBA00008635"/>
    </source>
</evidence>
<keyword evidence="5" id="KW-1185">Reference proteome</keyword>
<organism evidence="4 5">
    <name type="scientific">Alkalihalophilus marmarensis DSM 21297</name>
    <dbReference type="NCBI Taxonomy" id="1188261"/>
    <lineage>
        <taxon>Bacteria</taxon>
        <taxon>Bacillati</taxon>
        <taxon>Bacillota</taxon>
        <taxon>Bacilli</taxon>
        <taxon>Bacillales</taxon>
        <taxon>Bacillaceae</taxon>
        <taxon>Alkalihalophilus</taxon>
    </lineage>
</organism>